<feature type="transmembrane region" description="Helical" evidence="1">
    <location>
        <begin position="15"/>
        <end position="35"/>
    </location>
</feature>
<evidence type="ECO:0000256" key="1">
    <source>
        <dbReference type="SAM" id="Phobius"/>
    </source>
</evidence>
<keyword evidence="1" id="KW-1133">Transmembrane helix</keyword>
<gene>
    <name evidence="2" type="ORF">D0907_11140</name>
</gene>
<feature type="transmembrane region" description="Helical" evidence="1">
    <location>
        <begin position="280"/>
        <end position="300"/>
    </location>
</feature>
<reference evidence="2 3" key="1">
    <citation type="submission" date="2018-08" db="EMBL/GenBank/DDBJ databases">
        <title>Draft genome sequence of Pseudoalteromonas donghaensis HJ51.</title>
        <authorList>
            <person name="Oh J."/>
            <person name="Roh D."/>
        </authorList>
    </citation>
    <scope>NUCLEOTIDE SEQUENCE [LARGE SCALE GENOMIC DNA]</scope>
    <source>
        <strain evidence="2 3">HJ51</strain>
    </source>
</reference>
<sequence length="640" mass="72774">MAVTQRLLLLKNHHIFWLTLGLFALVVINNVLNLFQASNAYFYQKLASFGETQHTNIVLITSKNLAKNHSELIEKITEYNPKAVIVLSNQNITPSITNRVYYPITQSEYCVPRVEMWSSYHMRIPANDKESLCNSIWQTVFGYEGQQPRLIDFKLAVSALPKFSAERVLSSDVMSEQLKNKVIIVGQTSSAFNVNIHAPKLTGLNDPLLLMAYAADSIEKTTTVIELKPSYSALIELALVISLLFSFQKLAVIYSFVIALASCLFWVVVSYLGIEFAAVYIPVGQYIIVIFSTLFSALIVRKLSEDKALTGVVNNIQQKMMGRFLPQTFIEQASPWDPIIQLISQQLDLEKSIFLARKEDDHRIVEIRAINCELDNIQEMRRDYKRSPYSDALKALGIVKISRPFFKNVLNTEIEFMVPLVYAGDVRGFWALSVIPNETFDRHAFEKNVNKFAAQVAELLFHYHIYKTTQAKNQNLLNRLVSFKLHEPIDQQVKRSLNDMEQKLTTLELVFNHTRCATVLFNLFGQVVQTNAALEHFAKQHQLTIFEMTALDLLCHSCALDSEVAKGKLRYVTLNKADIHLPAVLNNQHYVLNIKAIHTDGSQTASGEPFQVSGILFEFLDTFENEPQLDDGYDETLSEQ</sequence>
<dbReference type="RefSeq" id="WP_118844463.1">
    <property type="nucleotide sequence ID" value="NZ_CP032090.1"/>
</dbReference>
<keyword evidence="1" id="KW-0812">Transmembrane</keyword>
<dbReference type="Proteomes" id="UP000264605">
    <property type="component" value="Chromosome"/>
</dbReference>
<dbReference type="AlphaFoldDB" id="A0AAD0S0L3"/>
<organism evidence="2 3">
    <name type="scientific">Pseudoalteromonas lipolytica</name>
    <dbReference type="NCBI Taxonomy" id="570156"/>
    <lineage>
        <taxon>Bacteria</taxon>
        <taxon>Pseudomonadati</taxon>
        <taxon>Pseudomonadota</taxon>
        <taxon>Gammaproteobacteria</taxon>
        <taxon>Alteromonadales</taxon>
        <taxon>Pseudoalteromonadaceae</taxon>
        <taxon>Pseudoalteromonas</taxon>
    </lineage>
</organism>
<protein>
    <recommendedName>
        <fullName evidence="4">CHASE2 domain-containing protein</fullName>
    </recommendedName>
</protein>
<dbReference type="GeneID" id="99506021"/>
<feature type="transmembrane region" description="Helical" evidence="1">
    <location>
        <begin position="251"/>
        <end position="274"/>
    </location>
</feature>
<keyword evidence="1" id="KW-0472">Membrane</keyword>
<accession>A0AAD0S0L3</accession>
<dbReference type="EMBL" id="CP032090">
    <property type="protein sequence ID" value="AXV65777.1"/>
    <property type="molecule type" value="Genomic_DNA"/>
</dbReference>
<evidence type="ECO:0008006" key="4">
    <source>
        <dbReference type="Google" id="ProtNLM"/>
    </source>
</evidence>
<dbReference type="KEGG" id="pdj:D0907_11140"/>
<name>A0AAD0S0L3_9GAMM</name>
<proteinExistence type="predicted"/>
<evidence type="ECO:0000313" key="3">
    <source>
        <dbReference type="Proteomes" id="UP000264605"/>
    </source>
</evidence>
<evidence type="ECO:0000313" key="2">
    <source>
        <dbReference type="EMBL" id="AXV65777.1"/>
    </source>
</evidence>